<name>A0A1N7PZS3_9BACL</name>
<keyword evidence="3" id="KW-1185">Reference proteome</keyword>
<dbReference type="EMBL" id="FTOD01000016">
    <property type="protein sequence ID" value="SIT16118.1"/>
    <property type="molecule type" value="Genomic_DNA"/>
</dbReference>
<dbReference type="Proteomes" id="UP000186795">
    <property type="component" value="Unassembled WGS sequence"/>
</dbReference>
<keyword evidence="1" id="KW-0472">Membrane</keyword>
<sequence length="160" mass="19126">MRHKLKRKLLSLALGELVAVVSFCFCIHVLKSTGESFYIGWQTFMGLGWLTVILIQGSAYWLYKYLRIRNGRYYLTNRFFRALALSNFVFMISFPVITLFIVIFSNFQFSWSDFVLGWFLYLFSIGEYIHYFKKKVVMPPHERIRRKNNIPVPARIQREQ</sequence>
<protein>
    <submittedName>
        <fullName evidence="2">Uncharacterized protein</fullName>
    </submittedName>
</protein>
<gene>
    <name evidence="2" type="ORF">SAMN05421790_11638</name>
</gene>
<accession>A0A1N7PZS3</accession>
<feature type="transmembrane region" description="Helical" evidence="1">
    <location>
        <begin position="115"/>
        <end position="132"/>
    </location>
</feature>
<feature type="transmembrane region" description="Helical" evidence="1">
    <location>
        <begin position="12"/>
        <end position="30"/>
    </location>
</feature>
<feature type="transmembrane region" description="Helical" evidence="1">
    <location>
        <begin position="42"/>
        <end position="63"/>
    </location>
</feature>
<evidence type="ECO:0000313" key="3">
    <source>
        <dbReference type="Proteomes" id="UP000186795"/>
    </source>
</evidence>
<reference evidence="3" key="1">
    <citation type="submission" date="2017-01" db="EMBL/GenBank/DDBJ databases">
        <authorList>
            <person name="Varghese N."/>
            <person name="Submissions S."/>
        </authorList>
    </citation>
    <scope>NUCLEOTIDE SEQUENCE [LARGE SCALE GENOMIC DNA]</scope>
    <source>
        <strain evidence="3">DSM 45196</strain>
    </source>
</reference>
<keyword evidence="1" id="KW-0812">Transmembrane</keyword>
<dbReference type="AlphaFoldDB" id="A0A1N7PZS3"/>
<organism evidence="2 3">
    <name type="scientific">Kroppenstedtia eburnea</name>
    <dbReference type="NCBI Taxonomy" id="714067"/>
    <lineage>
        <taxon>Bacteria</taxon>
        <taxon>Bacillati</taxon>
        <taxon>Bacillota</taxon>
        <taxon>Bacilli</taxon>
        <taxon>Bacillales</taxon>
        <taxon>Thermoactinomycetaceae</taxon>
        <taxon>Kroppenstedtia</taxon>
    </lineage>
</organism>
<keyword evidence="1" id="KW-1133">Transmembrane helix</keyword>
<feature type="transmembrane region" description="Helical" evidence="1">
    <location>
        <begin position="84"/>
        <end position="109"/>
    </location>
</feature>
<proteinExistence type="predicted"/>
<evidence type="ECO:0000256" key="1">
    <source>
        <dbReference type="SAM" id="Phobius"/>
    </source>
</evidence>
<evidence type="ECO:0000313" key="2">
    <source>
        <dbReference type="EMBL" id="SIT16118.1"/>
    </source>
</evidence>